<proteinExistence type="predicted"/>
<comment type="caution">
    <text evidence="1">The sequence shown here is derived from an EMBL/GenBank/DDBJ whole genome shotgun (WGS) entry which is preliminary data.</text>
</comment>
<accession>A0ABD1YGR6</accession>
<organism evidence="1 2">
    <name type="scientific">Riccia fluitans</name>
    <dbReference type="NCBI Taxonomy" id="41844"/>
    <lineage>
        <taxon>Eukaryota</taxon>
        <taxon>Viridiplantae</taxon>
        <taxon>Streptophyta</taxon>
        <taxon>Embryophyta</taxon>
        <taxon>Marchantiophyta</taxon>
        <taxon>Marchantiopsida</taxon>
        <taxon>Marchantiidae</taxon>
        <taxon>Marchantiales</taxon>
        <taxon>Ricciaceae</taxon>
        <taxon>Riccia</taxon>
    </lineage>
</organism>
<dbReference type="AlphaFoldDB" id="A0ABD1YGR6"/>
<evidence type="ECO:0000313" key="2">
    <source>
        <dbReference type="Proteomes" id="UP001605036"/>
    </source>
</evidence>
<name>A0ABD1YGR6_9MARC</name>
<dbReference type="Proteomes" id="UP001605036">
    <property type="component" value="Unassembled WGS sequence"/>
</dbReference>
<gene>
    <name evidence="1" type="ORF">R1flu_014675</name>
</gene>
<evidence type="ECO:0000313" key="1">
    <source>
        <dbReference type="EMBL" id="KAL2629989.1"/>
    </source>
</evidence>
<protein>
    <submittedName>
        <fullName evidence="1">Uncharacterized protein</fullName>
    </submittedName>
</protein>
<reference evidence="1 2" key="1">
    <citation type="submission" date="2024-09" db="EMBL/GenBank/DDBJ databases">
        <title>Chromosome-scale assembly of Riccia fluitans.</title>
        <authorList>
            <person name="Paukszto L."/>
            <person name="Sawicki J."/>
            <person name="Karawczyk K."/>
            <person name="Piernik-Szablinska J."/>
            <person name="Szczecinska M."/>
            <person name="Mazdziarz M."/>
        </authorList>
    </citation>
    <scope>NUCLEOTIDE SEQUENCE [LARGE SCALE GENOMIC DNA]</scope>
    <source>
        <strain evidence="1">Rf_01</strain>
        <tissue evidence="1">Aerial parts of the thallus</tissue>
    </source>
</reference>
<dbReference type="EMBL" id="JBHFFA010000004">
    <property type="protein sequence ID" value="KAL2629989.1"/>
    <property type="molecule type" value="Genomic_DNA"/>
</dbReference>
<sequence length="117" mass="13369">MACELTLEAQSVRSRHSALDRSSYLWRRSRINSVGSFLTRGRRVYRLRVTNSPRNARIRNSFRRTPGGWPSSRQQVQLDSSLAKGQVKGEISRVDCLRDQGLLVLRTFLCGKTPPTH</sequence>
<keyword evidence="2" id="KW-1185">Reference proteome</keyword>